<evidence type="ECO:0000256" key="2">
    <source>
        <dbReference type="ARBA" id="ARBA00004448"/>
    </source>
</evidence>
<evidence type="ECO:0000256" key="18">
    <source>
        <dbReference type="RuleBase" id="RU003403"/>
    </source>
</evidence>
<feature type="transmembrane region" description="Helical" evidence="18">
    <location>
        <begin position="144"/>
        <end position="162"/>
    </location>
</feature>
<dbReference type="PRINTS" id="PR01436">
    <property type="entry name" value="NADHDHGNASE2"/>
</dbReference>
<reference evidence="20" key="1">
    <citation type="journal article" date="2019" name="Mitochondrial DNA Part B Resour">
        <title>The complete mitochondrial genome of Plautia crossota (Hemiptera: Pentatomidae).</title>
        <authorList>
            <person name="Wang Y."/>
            <person name="Duan Y."/>
            <person name="Yang X."/>
        </authorList>
    </citation>
    <scope>NUCLEOTIDE SEQUENCE</scope>
</reference>
<feature type="domain" description="NADH:quinone oxidoreductase/Mrp antiporter transmembrane" evidence="19">
    <location>
        <begin position="22"/>
        <end position="277"/>
    </location>
</feature>
<evidence type="ECO:0000256" key="3">
    <source>
        <dbReference type="ARBA" id="ARBA00007012"/>
    </source>
</evidence>
<comment type="function">
    <text evidence="1">Core subunit of the mitochondrial membrane respiratory chain NADH dehydrogenase (Complex I) that is believed to belong to the minimal assembly required for catalysis. Complex I functions in the transfer of electrons from NADH to the respiratory chain. The immediate electron acceptor for the enzyme is believed to be ubiquinone.</text>
</comment>
<keyword evidence="7 18" id="KW-0679">Respiratory chain</keyword>
<comment type="catalytic activity">
    <reaction evidence="17 18">
        <text>a ubiquinone + NADH + 5 H(+)(in) = a ubiquinol + NAD(+) + 4 H(+)(out)</text>
        <dbReference type="Rhea" id="RHEA:29091"/>
        <dbReference type="Rhea" id="RHEA-COMP:9565"/>
        <dbReference type="Rhea" id="RHEA-COMP:9566"/>
        <dbReference type="ChEBI" id="CHEBI:15378"/>
        <dbReference type="ChEBI" id="CHEBI:16389"/>
        <dbReference type="ChEBI" id="CHEBI:17976"/>
        <dbReference type="ChEBI" id="CHEBI:57540"/>
        <dbReference type="ChEBI" id="CHEBI:57945"/>
        <dbReference type="EC" id="7.1.1.2"/>
    </reaction>
</comment>
<keyword evidence="8 18" id="KW-0812">Transmembrane</keyword>
<feature type="transmembrane region" description="Helical" evidence="18">
    <location>
        <begin position="192"/>
        <end position="211"/>
    </location>
</feature>
<evidence type="ECO:0000256" key="13">
    <source>
        <dbReference type="ARBA" id="ARBA00023027"/>
    </source>
</evidence>
<dbReference type="PANTHER" id="PTHR46552:SF1">
    <property type="entry name" value="NADH-UBIQUINONE OXIDOREDUCTASE CHAIN 2"/>
    <property type="match status" value="1"/>
</dbReference>
<evidence type="ECO:0000256" key="6">
    <source>
        <dbReference type="ARBA" id="ARBA00022448"/>
    </source>
</evidence>
<feature type="transmembrane region" description="Helical" evidence="18">
    <location>
        <begin position="56"/>
        <end position="75"/>
    </location>
</feature>
<feature type="transmembrane region" description="Helical" evidence="18">
    <location>
        <begin position="266"/>
        <end position="284"/>
    </location>
</feature>
<comment type="subcellular location">
    <subcellularLocation>
        <location evidence="2 18">Mitochondrion inner membrane</location>
        <topology evidence="2 18">Multi-pass membrane protein</topology>
    </subcellularLocation>
</comment>
<dbReference type="EC" id="7.1.1.2" evidence="4 18"/>
<evidence type="ECO:0000256" key="4">
    <source>
        <dbReference type="ARBA" id="ARBA00012944"/>
    </source>
</evidence>
<keyword evidence="11 18" id="KW-0249">Electron transport</keyword>
<keyword evidence="14 18" id="KW-0830">Ubiquinone</keyword>
<keyword evidence="6" id="KW-0813">Transport</keyword>
<dbReference type="GO" id="GO:0005743">
    <property type="term" value="C:mitochondrial inner membrane"/>
    <property type="evidence" value="ECO:0007669"/>
    <property type="project" value="UniProtKB-SubCell"/>
</dbReference>
<accession>A0A7T8G5C2</accession>
<feature type="transmembrane region" description="Helical" evidence="18">
    <location>
        <begin position="232"/>
        <end position="254"/>
    </location>
</feature>
<dbReference type="GO" id="GO:0006120">
    <property type="term" value="P:mitochondrial electron transport, NADH to ubiquinone"/>
    <property type="evidence" value="ECO:0007669"/>
    <property type="project" value="InterPro"/>
</dbReference>
<dbReference type="InterPro" id="IPR001750">
    <property type="entry name" value="ND/Mrp_TM"/>
</dbReference>
<evidence type="ECO:0000256" key="17">
    <source>
        <dbReference type="ARBA" id="ARBA00049551"/>
    </source>
</evidence>
<sequence>MKKSMLLFLITLITSTIITVSSNNWIGMWMGLELNMMSFIPIIMSKTNKSNSEAAMIYFLTQSISSMLLLTMVFMSLMFKNPMMTEVMKIIITMSLLIKLGAAPFHKWMPDMLSKMSWNNCMLLMTWQKIAPLTMISNMNNMTIMMNISIIWSIGIGSIGGINQSSLRKMMGYSSINHLGWMLAINKSMNLWIMYLSIYMILTIMVCKLFNKYKMFFINQISTLNLTNSEKVNMFIMMMSMGGLPPFIGFLPKWITIQSMTDNKEFMLMLIMIMFSLVTLLYYIRIMTSMFLTHSTSIKWSNFNNNSFMMMMSINMMLPIIIITDML</sequence>
<feature type="transmembrane region" description="Helical" evidence="18">
    <location>
        <begin position="305"/>
        <end position="324"/>
    </location>
</feature>
<dbReference type="InterPro" id="IPR003917">
    <property type="entry name" value="NADH_UbQ_OxRdtase_chain2"/>
</dbReference>
<evidence type="ECO:0000256" key="1">
    <source>
        <dbReference type="ARBA" id="ARBA00003257"/>
    </source>
</evidence>
<evidence type="ECO:0000256" key="11">
    <source>
        <dbReference type="ARBA" id="ARBA00022982"/>
    </source>
</evidence>
<evidence type="ECO:0000256" key="15">
    <source>
        <dbReference type="ARBA" id="ARBA00023128"/>
    </source>
</evidence>
<evidence type="ECO:0000256" key="7">
    <source>
        <dbReference type="ARBA" id="ARBA00022660"/>
    </source>
</evidence>
<evidence type="ECO:0000256" key="14">
    <source>
        <dbReference type="ARBA" id="ARBA00023075"/>
    </source>
</evidence>
<comment type="function">
    <text evidence="18">Core subunit of the mitochondrial membrane respiratory chain NADH dehydrogenase (Complex I) which catalyzes electron transfer from NADH through the respiratory chain, using ubiquinone as an electron acceptor. Essential for the catalytic activity and assembly of complex I.</text>
</comment>
<protein>
    <recommendedName>
        <fullName evidence="5 18">NADH-ubiquinone oxidoreductase chain 2</fullName>
        <ecNumber evidence="4 18">7.1.1.2</ecNumber>
    </recommendedName>
</protein>
<dbReference type="EMBL" id="MK757497">
    <property type="protein sequence ID" value="QQP22163.1"/>
    <property type="molecule type" value="Genomic_DNA"/>
</dbReference>
<dbReference type="PANTHER" id="PTHR46552">
    <property type="entry name" value="NADH-UBIQUINONE OXIDOREDUCTASE CHAIN 2"/>
    <property type="match status" value="1"/>
</dbReference>
<gene>
    <name evidence="20" type="primary">nad2</name>
</gene>
<keyword evidence="16 18" id="KW-0472">Membrane</keyword>
<keyword evidence="10 18" id="KW-1278">Translocase</keyword>
<name>A0A7T8G5C2_9HEMI</name>
<dbReference type="AlphaFoldDB" id="A0A7T8G5C2"/>
<evidence type="ECO:0000256" key="9">
    <source>
        <dbReference type="ARBA" id="ARBA00022792"/>
    </source>
</evidence>
<evidence type="ECO:0000256" key="5">
    <source>
        <dbReference type="ARBA" id="ARBA00021008"/>
    </source>
</evidence>
<evidence type="ECO:0000313" key="20">
    <source>
        <dbReference type="EMBL" id="QQP22163.1"/>
    </source>
</evidence>
<comment type="similarity">
    <text evidence="3 18">Belongs to the complex I subunit 2 family.</text>
</comment>
<proteinExistence type="inferred from homology"/>
<evidence type="ECO:0000256" key="12">
    <source>
        <dbReference type="ARBA" id="ARBA00022989"/>
    </source>
</evidence>
<dbReference type="Pfam" id="PF00361">
    <property type="entry name" value="Proton_antipo_M"/>
    <property type="match status" value="1"/>
</dbReference>
<evidence type="ECO:0000256" key="10">
    <source>
        <dbReference type="ARBA" id="ARBA00022967"/>
    </source>
</evidence>
<evidence type="ECO:0000259" key="19">
    <source>
        <dbReference type="Pfam" id="PF00361"/>
    </source>
</evidence>
<evidence type="ECO:0000256" key="8">
    <source>
        <dbReference type="ARBA" id="ARBA00022692"/>
    </source>
</evidence>
<keyword evidence="13 18" id="KW-0520">NAD</keyword>
<keyword evidence="12 18" id="KW-1133">Transmembrane helix</keyword>
<dbReference type="GO" id="GO:0008137">
    <property type="term" value="F:NADH dehydrogenase (ubiquinone) activity"/>
    <property type="evidence" value="ECO:0007669"/>
    <property type="project" value="UniProtKB-EC"/>
</dbReference>
<keyword evidence="15 18" id="KW-0496">Mitochondrion</keyword>
<geneLocation type="mitochondrion" evidence="20"/>
<organism evidence="20">
    <name type="scientific">Plautia crossota</name>
    <dbReference type="NCBI Taxonomy" id="355527"/>
    <lineage>
        <taxon>Eukaryota</taxon>
        <taxon>Metazoa</taxon>
        <taxon>Ecdysozoa</taxon>
        <taxon>Arthropoda</taxon>
        <taxon>Hexapoda</taxon>
        <taxon>Insecta</taxon>
        <taxon>Pterygota</taxon>
        <taxon>Neoptera</taxon>
        <taxon>Paraneoptera</taxon>
        <taxon>Hemiptera</taxon>
        <taxon>Heteroptera</taxon>
        <taxon>Panheteroptera</taxon>
        <taxon>Pentatomomorpha</taxon>
        <taxon>Pentatomoidea</taxon>
        <taxon>Pentatomidae</taxon>
        <taxon>Pentatominae</taxon>
        <taxon>Plautia</taxon>
    </lineage>
</organism>
<keyword evidence="9 18" id="KW-0999">Mitochondrion inner membrane</keyword>
<dbReference type="InterPro" id="IPR050175">
    <property type="entry name" value="Complex_I_Subunit_2"/>
</dbReference>
<evidence type="ECO:0000256" key="16">
    <source>
        <dbReference type="ARBA" id="ARBA00023136"/>
    </source>
</evidence>